<keyword evidence="1" id="KW-0812">Transmembrane</keyword>
<keyword evidence="3" id="KW-1185">Reference proteome</keyword>
<accession>A0AAD5UFM1</accession>
<name>A0AAD5UFM1_9FUNG</name>
<keyword evidence="1" id="KW-1133">Transmembrane helix</keyword>
<evidence type="ECO:0000313" key="3">
    <source>
        <dbReference type="Proteomes" id="UP001210925"/>
    </source>
</evidence>
<dbReference type="Proteomes" id="UP001210925">
    <property type="component" value="Unassembled WGS sequence"/>
</dbReference>
<dbReference type="Pfam" id="PF05821">
    <property type="entry name" value="NDUF_B8"/>
    <property type="match status" value="1"/>
</dbReference>
<reference evidence="2" key="1">
    <citation type="submission" date="2020-05" db="EMBL/GenBank/DDBJ databases">
        <title>Phylogenomic resolution of chytrid fungi.</title>
        <authorList>
            <person name="Stajich J.E."/>
            <person name="Amses K."/>
            <person name="Simmons R."/>
            <person name="Seto K."/>
            <person name="Myers J."/>
            <person name="Bonds A."/>
            <person name="Quandt C.A."/>
            <person name="Barry K."/>
            <person name="Liu P."/>
            <person name="Grigoriev I."/>
            <person name="Longcore J.E."/>
            <person name="James T.Y."/>
        </authorList>
    </citation>
    <scope>NUCLEOTIDE SEQUENCE</scope>
    <source>
        <strain evidence="2">PLAUS21</strain>
    </source>
</reference>
<keyword evidence="1" id="KW-0472">Membrane</keyword>
<proteinExistence type="predicted"/>
<organism evidence="2 3">
    <name type="scientific">Boothiomyces macroporosus</name>
    <dbReference type="NCBI Taxonomy" id="261099"/>
    <lineage>
        <taxon>Eukaryota</taxon>
        <taxon>Fungi</taxon>
        <taxon>Fungi incertae sedis</taxon>
        <taxon>Chytridiomycota</taxon>
        <taxon>Chytridiomycota incertae sedis</taxon>
        <taxon>Chytridiomycetes</taxon>
        <taxon>Rhizophydiales</taxon>
        <taxon>Terramycetaceae</taxon>
        <taxon>Boothiomyces</taxon>
    </lineage>
</organism>
<comment type="caution">
    <text evidence="2">The sequence shown here is derived from an EMBL/GenBank/DDBJ whole genome shotgun (WGS) entry which is preliminary data.</text>
</comment>
<evidence type="ECO:0000313" key="2">
    <source>
        <dbReference type="EMBL" id="KAJ3256852.1"/>
    </source>
</evidence>
<gene>
    <name evidence="2" type="ORF">HK103_005096</name>
</gene>
<sequence>MRGLARILSRSSIRQMSAKRADPDPIFPVGFQIWEQEQIGKPKEYKPQVNEKEDFLVHPLYTPPAETNTGFESPLDKLPKPLHFPEYDQSIPSVQKIGKDFPNGWSNVSFGNAAEDPIGTYPRLEKQYAILKDAHSYWDQQDRRNYGEIVQDNDTITNIWGIGVERSMGAYLRGIAGAAGFLGFVAFGVYLYSPEKHVLWAEKDLPFDGLRLELGGDPNNSEDKFFAAKTYKL</sequence>
<protein>
    <submittedName>
        <fullName evidence="2">Uncharacterized protein</fullName>
    </submittedName>
</protein>
<dbReference type="EMBL" id="JADGKB010000045">
    <property type="protein sequence ID" value="KAJ3256852.1"/>
    <property type="molecule type" value="Genomic_DNA"/>
</dbReference>
<dbReference type="AlphaFoldDB" id="A0AAD5UFM1"/>
<dbReference type="GO" id="GO:0005739">
    <property type="term" value="C:mitochondrion"/>
    <property type="evidence" value="ECO:0007669"/>
    <property type="project" value="InterPro"/>
</dbReference>
<dbReference type="InterPro" id="IPR008699">
    <property type="entry name" value="NDUFB8"/>
</dbReference>
<feature type="transmembrane region" description="Helical" evidence="1">
    <location>
        <begin position="170"/>
        <end position="192"/>
    </location>
</feature>
<dbReference type="PANTHER" id="PTHR12840">
    <property type="entry name" value="NADH-UBIQUINONE OXIDOREDUCTASE ASHI SUBUNIT"/>
    <property type="match status" value="1"/>
</dbReference>
<dbReference type="PANTHER" id="PTHR12840:SF1">
    <property type="entry name" value="NADH DEHYDROGENASE [UBIQUINONE] 1 BETA SUBCOMPLEX SUBUNIT 8, MITOCHONDRIAL"/>
    <property type="match status" value="1"/>
</dbReference>
<evidence type="ECO:0000256" key="1">
    <source>
        <dbReference type="SAM" id="Phobius"/>
    </source>
</evidence>